<accession>A0A0H4T0C8</accession>
<dbReference type="NCBIfam" id="NF011118">
    <property type="entry name" value="PRK14548.1"/>
    <property type="match status" value="1"/>
</dbReference>
<dbReference type="PANTHER" id="PTHR11620">
    <property type="entry name" value="60S RIBOSOMAL PROTEIN L23A"/>
    <property type="match status" value="1"/>
</dbReference>
<keyword evidence="3 4" id="KW-0687">Ribonucleoprotein</keyword>
<dbReference type="SUPFAM" id="SSF54189">
    <property type="entry name" value="Ribosomal proteins S24e, L23 and L15e"/>
    <property type="match status" value="1"/>
</dbReference>
<evidence type="ECO:0000256" key="2">
    <source>
        <dbReference type="ARBA" id="ARBA00022980"/>
    </source>
</evidence>
<protein>
    <recommendedName>
        <fullName evidence="4">Large ribosomal subunit protein uL23</fullName>
    </recommendedName>
</protein>
<name>A0A0H4T0C8_9EURY</name>
<dbReference type="GO" id="GO:1990904">
    <property type="term" value="C:ribonucleoprotein complex"/>
    <property type="evidence" value="ECO:0007669"/>
    <property type="project" value="UniProtKB-KW"/>
</dbReference>
<evidence type="ECO:0000313" key="5">
    <source>
        <dbReference type="EMBL" id="AKQ00898.1"/>
    </source>
</evidence>
<proteinExistence type="inferred from homology"/>
<dbReference type="GO" id="GO:0003735">
    <property type="term" value="F:structural constituent of ribosome"/>
    <property type="evidence" value="ECO:0007669"/>
    <property type="project" value="InterPro"/>
</dbReference>
<dbReference type="InterPro" id="IPR013025">
    <property type="entry name" value="Ribosomal_uL23-like"/>
</dbReference>
<evidence type="ECO:0000256" key="4">
    <source>
        <dbReference type="HAMAP-Rule" id="MF_01369"/>
    </source>
</evidence>
<dbReference type="GO" id="GO:0005840">
    <property type="term" value="C:ribosome"/>
    <property type="evidence" value="ECO:0007669"/>
    <property type="project" value="UniProtKB-KW"/>
</dbReference>
<reference evidence="5" key="1">
    <citation type="journal article" date="2015" name="ISME J.">
        <title>Aquifer environment selects for microbial species cohorts in sediment and groundwater.</title>
        <authorList>
            <person name="Hug L.A."/>
            <person name="Thomas B.C."/>
            <person name="Brown C.T."/>
            <person name="Frischkorn K.R."/>
            <person name="Williams K.H."/>
            <person name="Tringe S.G."/>
            <person name="Banfield J.F."/>
        </authorList>
    </citation>
    <scope>NUCLEOTIDE SEQUENCE</scope>
</reference>
<evidence type="ECO:0000256" key="3">
    <source>
        <dbReference type="ARBA" id="ARBA00023274"/>
    </source>
</evidence>
<dbReference type="InterPro" id="IPR012678">
    <property type="entry name" value="Ribosomal_uL23/eL15/eS24_sf"/>
</dbReference>
<dbReference type="Pfam" id="PF00276">
    <property type="entry name" value="Ribosomal_L23"/>
    <property type="match status" value="1"/>
</dbReference>
<dbReference type="HAMAP" id="MF_01369_A">
    <property type="entry name" value="Ribosomal_uL23_A"/>
    <property type="match status" value="1"/>
</dbReference>
<dbReference type="AlphaFoldDB" id="A0A0H4T0C8"/>
<dbReference type="Gene3D" id="3.30.70.330">
    <property type="match status" value="1"/>
</dbReference>
<dbReference type="GO" id="GO:0019843">
    <property type="term" value="F:rRNA binding"/>
    <property type="evidence" value="ECO:0007669"/>
    <property type="project" value="UniProtKB-UniRule"/>
</dbReference>
<dbReference type="InterPro" id="IPR012677">
    <property type="entry name" value="Nucleotide-bd_a/b_plait_sf"/>
</dbReference>
<gene>
    <name evidence="4" type="primary">rpl23</name>
</gene>
<organism evidence="5">
    <name type="scientific">uncultured euryarchaeote Rifle_16ft_4_minimus_12392</name>
    <dbReference type="NCBI Taxonomy" id="1665187"/>
    <lineage>
        <taxon>Archaea</taxon>
        <taxon>Methanobacteriati</taxon>
        <taxon>Methanobacteriota</taxon>
        <taxon>environmental samples</taxon>
    </lineage>
</organism>
<keyword evidence="2 4" id="KW-0689">Ribosomal protein</keyword>
<comment type="subunit">
    <text evidence="4">Part of the 50S ribosomal subunit. Contacts protein L29.</text>
</comment>
<keyword evidence="4" id="KW-0694">RNA-binding</keyword>
<evidence type="ECO:0000256" key="1">
    <source>
        <dbReference type="ARBA" id="ARBA00006700"/>
    </source>
</evidence>
<dbReference type="GO" id="GO:0006412">
    <property type="term" value="P:translation"/>
    <property type="evidence" value="ECO:0007669"/>
    <property type="project" value="UniProtKB-UniRule"/>
</dbReference>
<dbReference type="EMBL" id="KT006942">
    <property type="protein sequence ID" value="AKQ00898.1"/>
    <property type="molecule type" value="Genomic_DNA"/>
</dbReference>
<keyword evidence="4" id="KW-0699">rRNA-binding</keyword>
<comment type="similarity">
    <text evidence="1 4">Belongs to the universal ribosomal protein uL23 family.</text>
</comment>
<sequence>MTVDPYAILLHPYVTEKTMNFLEGTPVQGLKDGNRLEFIVKRTATKPQVREAFEKLFEVKVEKVNTFIAKDGKHAIIKLRKEYRAEDVAMRIGVY</sequence>
<comment type="function">
    <text evidence="4">Binds to 23S rRNA. One of the proteins that surrounds the polypeptide exit tunnel on the outside of the ribosome.</text>
</comment>